<keyword evidence="2 7" id="KW-0812">Transmembrane</keyword>
<proteinExistence type="predicted"/>
<dbReference type="OrthoDB" id="432292at2759"/>
<keyword evidence="3 8" id="KW-0732">Signal</keyword>
<dbReference type="UniPathway" id="UPA00378"/>
<feature type="signal peptide" evidence="8">
    <location>
        <begin position="1"/>
        <end position="23"/>
    </location>
</feature>
<dbReference type="AlphaFoldDB" id="A0A0D1Y479"/>
<feature type="transmembrane region" description="Helical" evidence="7">
    <location>
        <begin position="259"/>
        <end position="278"/>
    </location>
</feature>
<evidence type="ECO:0000256" key="7">
    <source>
        <dbReference type="SAM" id="Phobius"/>
    </source>
</evidence>
<evidence type="ECO:0000256" key="2">
    <source>
        <dbReference type="ARBA" id="ARBA00022692"/>
    </source>
</evidence>
<keyword evidence="4" id="KW-0256">Endoplasmic reticulum</keyword>
<dbReference type="PANTHER" id="PTHR12640:SF0">
    <property type="entry name" value="DOLICHYL-DIPHOSPHOOLIGOSACCHARIDE--PROTEIN GLYCOSYLTRANSFERASE SUBUNIT 2"/>
    <property type="match status" value="1"/>
</dbReference>
<evidence type="ECO:0000256" key="1">
    <source>
        <dbReference type="ARBA" id="ARBA00004477"/>
    </source>
</evidence>
<evidence type="ECO:0000259" key="9">
    <source>
        <dbReference type="Pfam" id="PF25147"/>
    </source>
</evidence>
<evidence type="ECO:0000313" key="11">
    <source>
        <dbReference type="Proteomes" id="UP000053599"/>
    </source>
</evidence>
<feature type="chain" id="PRO_5044213637" description="Ribophorin II C-terminal domain-containing protein" evidence="8">
    <location>
        <begin position="24"/>
        <end position="290"/>
    </location>
</feature>
<evidence type="ECO:0000256" key="3">
    <source>
        <dbReference type="ARBA" id="ARBA00022729"/>
    </source>
</evidence>
<dbReference type="Proteomes" id="UP000053599">
    <property type="component" value="Unassembled WGS sequence"/>
</dbReference>
<evidence type="ECO:0000256" key="8">
    <source>
        <dbReference type="SAM" id="SignalP"/>
    </source>
</evidence>
<dbReference type="EMBL" id="KN846954">
    <property type="protein sequence ID" value="KIV77627.1"/>
    <property type="molecule type" value="Genomic_DNA"/>
</dbReference>
<dbReference type="HOGENOM" id="CLU_051361_0_0_1"/>
<evidence type="ECO:0000256" key="5">
    <source>
        <dbReference type="ARBA" id="ARBA00022989"/>
    </source>
</evidence>
<accession>A0A0D1Y479</accession>
<evidence type="ECO:0000256" key="6">
    <source>
        <dbReference type="ARBA" id="ARBA00023136"/>
    </source>
</evidence>
<dbReference type="Pfam" id="PF25147">
    <property type="entry name" value="Ribophorin_II_C"/>
    <property type="match status" value="1"/>
</dbReference>
<evidence type="ECO:0000313" key="10">
    <source>
        <dbReference type="EMBL" id="KIV77627.1"/>
    </source>
</evidence>
<reference evidence="10 11" key="1">
    <citation type="submission" date="2015-01" db="EMBL/GenBank/DDBJ databases">
        <title>The Genome Sequence of Exophiala sideris CBS121828.</title>
        <authorList>
            <consortium name="The Broad Institute Genomics Platform"/>
            <person name="Cuomo C."/>
            <person name="de Hoog S."/>
            <person name="Gorbushina A."/>
            <person name="Stielow B."/>
            <person name="Teixiera M."/>
            <person name="Abouelleil A."/>
            <person name="Chapman S.B."/>
            <person name="Priest M."/>
            <person name="Young S.K."/>
            <person name="Wortman J."/>
            <person name="Nusbaum C."/>
            <person name="Birren B."/>
        </authorList>
    </citation>
    <scope>NUCLEOTIDE SEQUENCE [LARGE SCALE GENOMIC DNA]</scope>
    <source>
        <strain evidence="10 11">CBS 121828</strain>
    </source>
</reference>
<dbReference type="InterPro" id="IPR008814">
    <property type="entry name" value="Swp1"/>
</dbReference>
<sequence length="290" mass="30667">MRLTKLLSHTALLVSALHSTALAASWTFADGSVNVAAKGAGVGGGLKEQLTPSTALTTPVKLGAADSLKIALTTQDGKTAKRPHQAFLLLQDSSKKLDVSYPFSVKESGKAKVELTHKDLPSQLLRSTTPLSASIVIASFGSSAGYNSEAFPLTIELDPNVPLPAAETPERYGKLPEIHHIFRPDPKSPNVAISGFFLLATLGTLPALLGVWLYLGGNVNHLSKALSDAPLSHALFLGSVIGIEGVFFLYYTAWNLFQALPALGVLGVVAFFSGSRALTEVQERRLAGLR</sequence>
<evidence type="ECO:0000256" key="4">
    <source>
        <dbReference type="ARBA" id="ARBA00022824"/>
    </source>
</evidence>
<protein>
    <recommendedName>
        <fullName evidence="9">Ribophorin II C-terminal domain-containing protein</fullName>
    </recommendedName>
</protein>
<keyword evidence="5 7" id="KW-1133">Transmembrane helix</keyword>
<dbReference type="InterPro" id="IPR056790">
    <property type="entry name" value="Ribophorin_II_C"/>
</dbReference>
<gene>
    <name evidence="10" type="ORF">PV11_09415</name>
</gene>
<dbReference type="GO" id="GO:0006487">
    <property type="term" value="P:protein N-linked glycosylation"/>
    <property type="evidence" value="ECO:0007669"/>
    <property type="project" value="TreeGrafter"/>
</dbReference>
<feature type="transmembrane region" description="Helical" evidence="7">
    <location>
        <begin position="191"/>
        <end position="215"/>
    </location>
</feature>
<dbReference type="PANTHER" id="PTHR12640">
    <property type="entry name" value="RIBOPHORIN II"/>
    <property type="match status" value="1"/>
</dbReference>
<dbReference type="GO" id="GO:0008250">
    <property type="term" value="C:oligosaccharyltransferase complex"/>
    <property type="evidence" value="ECO:0007669"/>
    <property type="project" value="InterPro"/>
</dbReference>
<name>A0A0D1Y479_9EURO</name>
<dbReference type="STRING" id="1016849.A0A0D1Y479"/>
<feature type="transmembrane region" description="Helical" evidence="7">
    <location>
        <begin position="235"/>
        <end position="253"/>
    </location>
</feature>
<feature type="domain" description="Ribophorin II C-terminal" evidence="9">
    <location>
        <begin position="182"/>
        <end position="285"/>
    </location>
</feature>
<comment type="subcellular location">
    <subcellularLocation>
        <location evidence="1">Endoplasmic reticulum membrane</location>
        <topology evidence="1">Multi-pass membrane protein</topology>
    </subcellularLocation>
</comment>
<organism evidence="10 11">
    <name type="scientific">Exophiala sideris</name>
    <dbReference type="NCBI Taxonomy" id="1016849"/>
    <lineage>
        <taxon>Eukaryota</taxon>
        <taxon>Fungi</taxon>
        <taxon>Dikarya</taxon>
        <taxon>Ascomycota</taxon>
        <taxon>Pezizomycotina</taxon>
        <taxon>Eurotiomycetes</taxon>
        <taxon>Chaetothyriomycetidae</taxon>
        <taxon>Chaetothyriales</taxon>
        <taxon>Herpotrichiellaceae</taxon>
        <taxon>Exophiala</taxon>
    </lineage>
</organism>
<keyword evidence="6 7" id="KW-0472">Membrane</keyword>